<dbReference type="EMBL" id="QQPC01000035">
    <property type="protein sequence ID" value="REA81838.1"/>
    <property type="molecule type" value="Genomic_DNA"/>
</dbReference>
<sequence length="125" mass="14533">MYSREMILESAQKLSASIQSLETIQHYQRIETQIHQNEQIAQYMAELKQNQKQSVNLQNYDKPVAFARSEEKIEEIQTKIDGIPIVNEFKKAQHEANELLHVVIGTLSARIQQENIEAEDDQTHE</sequence>
<reference evidence="5" key="3">
    <citation type="journal article" date="2018" name="Vet. Microbiol.">
        <title>Molecular epidemiology of methicillin-resistant staphylococci amongst veterinary personnel, personnel-owned pets, patients and the hospital environment of two companion animal veterinary hospitals.</title>
        <authorList>
            <person name="Worthing K.A."/>
            <person name="Brown J."/>
            <person name="Gerber L."/>
            <person name="Abraham S."/>
            <person name="Trott D."/>
            <person name="Norris J.M."/>
        </authorList>
    </citation>
    <scope>NUCLEOTIDE SEQUENCE [LARGE SCALE GENOMIC DNA]</scope>
    <source>
        <strain evidence="5">ST496-2</strain>
    </source>
</reference>
<dbReference type="OrthoDB" id="2167788at2"/>
<dbReference type="InterPro" id="IPR052767">
    <property type="entry name" value="Bact_com_dev_regulator"/>
</dbReference>
<proteinExistence type="predicted"/>
<evidence type="ECO:0000313" key="3">
    <source>
        <dbReference type="EMBL" id="REA81838.1"/>
    </source>
</evidence>
<dbReference type="PIRSF" id="PIRSF021287">
    <property type="entry name" value="Biofilm_formation_YmcA"/>
    <property type="match status" value="1"/>
</dbReference>
<evidence type="ECO:0000313" key="4">
    <source>
        <dbReference type="Proteomes" id="UP000246800"/>
    </source>
</evidence>
<dbReference type="Gene3D" id="1.20.1500.10">
    <property type="entry name" value="YheA/YmcA-like"/>
    <property type="match status" value="1"/>
</dbReference>
<dbReference type="RefSeq" id="WP_014614037.1">
    <property type="nucleotide sequence ID" value="NZ_AP019372.1"/>
</dbReference>
<reference evidence="1 4" key="1">
    <citation type="journal article" date="2018" name="Vet. Microbiol.">
        <title>Clonal diversity and geographic distribution of methicillin-resistant Staphylococcus pseudintermedius from Australian animals: Discovery of novel sequence types.</title>
        <authorList>
            <person name="Worthing K.A."/>
            <person name="Abraham S."/>
            <person name="Coombs G.W."/>
            <person name="Pang S."/>
            <person name="Saputra S."/>
            <person name="Jordan D."/>
            <person name="Trott D.J."/>
            <person name="Norris J.M."/>
        </authorList>
    </citation>
    <scope>NUCLEOTIDE SEQUENCE [LARGE SCALE GENOMIC DNA]</scope>
    <source>
        <strain evidence="1 4">ST525 1</strain>
    </source>
</reference>
<dbReference type="Proteomes" id="UP000246800">
    <property type="component" value="Unassembled WGS sequence"/>
</dbReference>
<dbReference type="AlphaFoldDB" id="A0A166NCY9"/>
<dbReference type="InterPro" id="IPR023378">
    <property type="entry name" value="YheA/YmcA-like_dom_sf"/>
</dbReference>
<dbReference type="EMBL" id="QEIT01000017">
    <property type="protein sequence ID" value="PWZ76228.1"/>
    <property type="molecule type" value="Genomic_DNA"/>
</dbReference>
<evidence type="ECO:0000313" key="6">
    <source>
        <dbReference type="Proteomes" id="UP000595859"/>
    </source>
</evidence>
<dbReference type="Proteomes" id="UP000595859">
    <property type="component" value="Chromosome"/>
</dbReference>
<gene>
    <name evidence="1" type="ORF">DD902_03585</name>
    <name evidence="3" type="ORF">DV961_06385</name>
    <name evidence="2" type="ORF">JGZ15_07110</name>
</gene>
<dbReference type="eggNOG" id="COG4550">
    <property type="taxonomic scope" value="Bacteria"/>
</dbReference>
<dbReference type="OMA" id="FAHYDKP"/>
<protein>
    <submittedName>
        <fullName evidence="2">RicAFT regulatory complex protein RicA family protein</fullName>
    </submittedName>
</protein>
<dbReference type="SUPFAM" id="SSF158622">
    <property type="entry name" value="YheA/YmcA-like"/>
    <property type="match status" value="1"/>
</dbReference>
<reference evidence="2 6" key="4">
    <citation type="submission" date="2020-12" db="EMBL/GenBank/DDBJ databases">
        <title>Whole genome sequencing and de novo assembly of Staphylococcus pseudintermedius: a novel pangenome approach to unravel pathogenesis of canine pyoderma.</title>
        <authorList>
            <person name="Ferrer L."/>
            <person name="Perez D."/>
            <person name="Fonticoba R."/>
            <person name="Vines J."/>
            <person name="Fabregas N."/>
            <person name="Madronero S."/>
            <person name="Meroni G."/>
            <person name="Martino P."/>
            <person name="Martinez S."/>
            <person name="Cusco A."/>
            <person name="Migura L."/>
            <person name="Francino O."/>
        </authorList>
    </citation>
    <scope>NUCLEOTIDE SEQUENCE [LARGE SCALE GENOMIC DNA]</scope>
    <source>
        <strain evidence="2 6">HSP080</strain>
    </source>
</reference>
<dbReference type="Pfam" id="PF06133">
    <property type="entry name" value="Com_YlbF"/>
    <property type="match status" value="1"/>
</dbReference>
<dbReference type="InterPro" id="IPR016783">
    <property type="entry name" value="Biofilm_formation_YmcA"/>
</dbReference>
<dbReference type="PANTHER" id="PTHR38448:SF1">
    <property type="entry name" value="YLBF FAMILY REGULATOR"/>
    <property type="match status" value="1"/>
</dbReference>
<dbReference type="InterPro" id="IPR010368">
    <property type="entry name" value="Com_YlbF"/>
</dbReference>
<organism evidence="1 4">
    <name type="scientific">Staphylococcus pseudintermedius</name>
    <dbReference type="NCBI Taxonomy" id="283734"/>
    <lineage>
        <taxon>Bacteria</taxon>
        <taxon>Bacillati</taxon>
        <taxon>Bacillota</taxon>
        <taxon>Bacilli</taxon>
        <taxon>Bacillales</taxon>
        <taxon>Staphylococcaceae</taxon>
        <taxon>Staphylococcus</taxon>
        <taxon>Staphylococcus intermedius group</taxon>
    </lineage>
</organism>
<dbReference type="EMBL" id="CP066884">
    <property type="protein sequence ID" value="QQM97300.1"/>
    <property type="molecule type" value="Genomic_DNA"/>
</dbReference>
<evidence type="ECO:0000313" key="5">
    <source>
        <dbReference type="Proteomes" id="UP000256409"/>
    </source>
</evidence>
<name>A0A166NCY9_STAPS</name>
<dbReference type="PANTHER" id="PTHR38448">
    <property type="entry name" value="REGULATORY PROTEIN YLBF-RELATED"/>
    <property type="match status" value="1"/>
</dbReference>
<dbReference type="Proteomes" id="UP000256409">
    <property type="component" value="Unassembled WGS sequence"/>
</dbReference>
<evidence type="ECO:0000313" key="2">
    <source>
        <dbReference type="EMBL" id="QQM97300.1"/>
    </source>
</evidence>
<evidence type="ECO:0000313" key="1">
    <source>
        <dbReference type="EMBL" id="PWZ76228.1"/>
    </source>
</evidence>
<reference evidence="3" key="2">
    <citation type="journal article" date="2018" name="Vet. Microbiol.">
        <title>Methicillin-resistant staphylococci amongst veterinary personnel, personnel-owned pets, patients and the hospital environment of two small animal veterinary hospitals.</title>
        <authorList>
            <person name="Worthing K.A."/>
            <person name="Brown J."/>
            <person name="Gerber L."/>
            <person name="Abraham S."/>
            <person name="Trott D."/>
            <person name="Norris J.M."/>
        </authorList>
    </citation>
    <scope>NUCLEOTIDE SEQUENCE</scope>
    <source>
        <strain evidence="3">ST496-2</strain>
    </source>
</reference>
<accession>A0A166NCY9</accession>